<dbReference type="STRING" id="1390249.BHU72_00580"/>
<gene>
    <name evidence="16" type="ORF">BHU72_00580</name>
</gene>
<protein>
    <recommendedName>
        <fullName evidence="15">Glycosyl transferase family 51 domain-containing protein</fullName>
    </recommendedName>
</protein>
<evidence type="ECO:0000256" key="4">
    <source>
        <dbReference type="ARBA" id="ARBA00022670"/>
    </source>
</evidence>
<evidence type="ECO:0000256" key="14">
    <source>
        <dbReference type="SAM" id="Phobius"/>
    </source>
</evidence>
<keyword evidence="7" id="KW-0378">Hydrolase</keyword>
<dbReference type="GO" id="GO:0008360">
    <property type="term" value="P:regulation of cell shape"/>
    <property type="evidence" value="ECO:0007669"/>
    <property type="project" value="UniProtKB-KW"/>
</dbReference>
<keyword evidence="11" id="KW-0961">Cell wall biogenesis/degradation</keyword>
<keyword evidence="17" id="KW-1185">Reference proteome</keyword>
<evidence type="ECO:0000256" key="5">
    <source>
        <dbReference type="ARBA" id="ARBA00022676"/>
    </source>
</evidence>
<dbReference type="OrthoDB" id="9766909at2"/>
<comment type="caution">
    <text evidence="16">The sequence shown here is derived from an EMBL/GenBank/DDBJ whole genome shotgun (WGS) entry which is preliminary data.</text>
</comment>
<sequence>MIKGIWNTITLIIKGILILLGLFVTYHSVSVGIYLATYPQLLTNNVLEITDGESQIITFPRQLPVANESEFGIQYVTKDEISPALFMAIVAIEDARFYEHSGVDYYAILRAVYYNAFAKEYLQGGSTITQQLAKNLYLNPDKRLSRKLAEVYLARKLEAQFPKDDILEMYVNQSYYGQGMYGVERAANYYFRKKARQLDYAEASFLAGLLQAPSFYSNPNNRELAYVRQDLVLKLMVNQNLIRQDEAEKSLESFRKRFQ</sequence>
<comment type="catalytic activity">
    <reaction evidence="12">
        <text>Preferential cleavage: (Ac)2-L-Lys-D-Ala-|-D-Ala. Also transpeptidation of peptidyl-alanyl moieties that are N-acyl substituents of D-alanine.</text>
        <dbReference type="EC" id="3.4.16.4"/>
    </reaction>
</comment>
<dbReference type="GO" id="GO:0071555">
    <property type="term" value="P:cell wall organization"/>
    <property type="evidence" value="ECO:0007669"/>
    <property type="project" value="UniProtKB-KW"/>
</dbReference>
<keyword evidence="9" id="KW-0573">Peptidoglycan synthesis</keyword>
<dbReference type="GO" id="GO:0006508">
    <property type="term" value="P:proteolysis"/>
    <property type="evidence" value="ECO:0007669"/>
    <property type="project" value="UniProtKB-KW"/>
</dbReference>
<evidence type="ECO:0000256" key="7">
    <source>
        <dbReference type="ARBA" id="ARBA00022801"/>
    </source>
</evidence>
<comment type="catalytic activity">
    <reaction evidence="13">
        <text>[GlcNAc-(1-&gt;4)-Mur2Ac(oyl-L-Ala-gamma-D-Glu-L-Lys-D-Ala-D-Ala)](n)-di-trans,octa-cis-undecaprenyl diphosphate + beta-D-GlcNAc-(1-&gt;4)-Mur2Ac(oyl-L-Ala-gamma-D-Glu-L-Lys-D-Ala-D-Ala)-di-trans,octa-cis-undecaprenyl diphosphate = [GlcNAc-(1-&gt;4)-Mur2Ac(oyl-L-Ala-gamma-D-Glu-L-Lys-D-Ala-D-Ala)](n+1)-di-trans,octa-cis-undecaprenyl diphosphate + di-trans,octa-cis-undecaprenyl diphosphate + H(+)</text>
        <dbReference type="Rhea" id="RHEA:23708"/>
        <dbReference type="Rhea" id="RHEA-COMP:9602"/>
        <dbReference type="Rhea" id="RHEA-COMP:9603"/>
        <dbReference type="ChEBI" id="CHEBI:15378"/>
        <dbReference type="ChEBI" id="CHEBI:58405"/>
        <dbReference type="ChEBI" id="CHEBI:60033"/>
        <dbReference type="ChEBI" id="CHEBI:78435"/>
        <dbReference type="EC" id="2.4.99.28"/>
    </reaction>
</comment>
<dbReference type="GO" id="GO:0009002">
    <property type="term" value="F:serine-type D-Ala-D-Ala carboxypeptidase activity"/>
    <property type="evidence" value="ECO:0007669"/>
    <property type="project" value="UniProtKB-EC"/>
</dbReference>
<feature type="transmembrane region" description="Helical" evidence="14">
    <location>
        <begin position="12"/>
        <end position="36"/>
    </location>
</feature>
<keyword evidence="6" id="KW-0808">Transferase</keyword>
<evidence type="ECO:0000313" key="17">
    <source>
        <dbReference type="Proteomes" id="UP000095255"/>
    </source>
</evidence>
<evidence type="ECO:0000256" key="9">
    <source>
        <dbReference type="ARBA" id="ARBA00022984"/>
    </source>
</evidence>
<dbReference type="PANTHER" id="PTHR32282">
    <property type="entry name" value="BINDING PROTEIN TRANSPEPTIDASE, PUTATIVE-RELATED"/>
    <property type="match status" value="1"/>
</dbReference>
<keyword evidence="14" id="KW-1133">Transmembrane helix</keyword>
<dbReference type="GO" id="GO:0009252">
    <property type="term" value="P:peptidoglycan biosynthetic process"/>
    <property type="evidence" value="ECO:0007669"/>
    <property type="project" value="UniProtKB-KW"/>
</dbReference>
<evidence type="ECO:0000259" key="15">
    <source>
        <dbReference type="Pfam" id="PF00912"/>
    </source>
</evidence>
<dbReference type="FunFam" id="1.10.3810.10:FF:000001">
    <property type="entry name" value="Penicillin-binding protein 1A"/>
    <property type="match status" value="1"/>
</dbReference>
<dbReference type="SUPFAM" id="SSF53955">
    <property type="entry name" value="Lysozyme-like"/>
    <property type="match status" value="1"/>
</dbReference>
<accession>A0A1E5L9W8</accession>
<name>A0A1E5L9W8_9FIRM</name>
<dbReference type="EMBL" id="MJAT01000001">
    <property type="protein sequence ID" value="OEH86799.1"/>
    <property type="molecule type" value="Genomic_DNA"/>
</dbReference>
<keyword evidence="10" id="KW-0511">Multifunctional enzyme</keyword>
<proteinExistence type="inferred from homology"/>
<dbReference type="AlphaFoldDB" id="A0A1E5L9W8"/>
<dbReference type="InterPro" id="IPR050396">
    <property type="entry name" value="Glycosyltr_51/Transpeptidase"/>
</dbReference>
<keyword evidence="14" id="KW-0472">Membrane</keyword>
<evidence type="ECO:0000256" key="8">
    <source>
        <dbReference type="ARBA" id="ARBA00022960"/>
    </source>
</evidence>
<comment type="similarity">
    <text evidence="1">In the C-terminal section; belongs to the transpeptidase family.</text>
</comment>
<dbReference type="Gene3D" id="1.10.3810.10">
    <property type="entry name" value="Biosynthetic peptidoglycan transglycosylase-like"/>
    <property type="match status" value="1"/>
</dbReference>
<keyword evidence="5" id="KW-0328">Glycosyltransferase</keyword>
<feature type="domain" description="Glycosyl transferase family 51" evidence="15">
    <location>
        <begin position="74"/>
        <end position="236"/>
    </location>
</feature>
<evidence type="ECO:0000256" key="13">
    <source>
        <dbReference type="ARBA" id="ARBA00049902"/>
    </source>
</evidence>
<keyword evidence="3" id="KW-0121">Carboxypeptidase</keyword>
<keyword evidence="4" id="KW-0645">Protease</keyword>
<reference evidence="16 17" key="1">
    <citation type="submission" date="2016-09" db="EMBL/GenBank/DDBJ databases">
        <title>Desulfuribacillus arsenicus sp. nov., an obligately anaerobic, dissimilatory arsenic- and antimonate-reducing bacterium isolated from anoxic sediments.</title>
        <authorList>
            <person name="Abin C.A."/>
            <person name="Hollibaugh J.T."/>
        </authorList>
    </citation>
    <scope>NUCLEOTIDE SEQUENCE [LARGE SCALE GENOMIC DNA]</scope>
    <source>
        <strain evidence="16 17">MLFW-2</strain>
    </source>
</reference>
<organism evidence="16 17">
    <name type="scientific">Desulfuribacillus stibiiarsenatis</name>
    <dbReference type="NCBI Taxonomy" id="1390249"/>
    <lineage>
        <taxon>Bacteria</taxon>
        <taxon>Bacillati</taxon>
        <taxon>Bacillota</taxon>
        <taxon>Desulfuribacillia</taxon>
        <taxon>Desulfuribacillales</taxon>
        <taxon>Desulfuribacillaceae</taxon>
        <taxon>Desulfuribacillus</taxon>
    </lineage>
</organism>
<keyword evidence="8" id="KW-0133">Cell shape</keyword>
<evidence type="ECO:0000256" key="2">
    <source>
        <dbReference type="ARBA" id="ARBA00007739"/>
    </source>
</evidence>
<evidence type="ECO:0000313" key="16">
    <source>
        <dbReference type="EMBL" id="OEH86799.1"/>
    </source>
</evidence>
<evidence type="ECO:0000256" key="6">
    <source>
        <dbReference type="ARBA" id="ARBA00022679"/>
    </source>
</evidence>
<comment type="similarity">
    <text evidence="2">In the N-terminal section; belongs to the glycosyltransferase 51 family.</text>
</comment>
<dbReference type="InterPro" id="IPR023346">
    <property type="entry name" value="Lysozyme-like_dom_sf"/>
</dbReference>
<evidence type="ECO:0000256" key="12">
    <source>
        <dbReference type="ARBA" id="ARBA00034000"/>
    </source>
</evidence>
<evidence type="ECO:0000256" key="10">
    <source>
        <dbReference type="ARBA" id="ARBA00023268"/>
    </source>
</evidence>
<evidence type="ECO:0000256" key="11">
    <source>
        <dbReference type="ARBA" id="ARBA00023316"/>
    </source>
</evidence>
<dbReference type="Pfam" id="PF00912">
    <property type="entry name" value="Transgly"/>
    <property type="match status" value="1"/>
</dbReference>
<dbReference type="InterPro" id="IPR001264">
    <property type="entry name" value="Glyco_trans_51"/>
</dbReference>
<evidence type="ECO:0000256" key="1">
    <source>
        <dbReference type="ARBA" id="ARBA00007090"/>
    </source>
</evidence>
<dbReference type="InterPro" id="IPR036950">
    <property type="entry name" value="PBP_transglycosylase"/>
</dbReference>
<dbReference type="Proteomes" id="UP000095255">
    <property type="component" value="Unassembled WGS sequence"/>
</dbReference>
<keyword evidence="14" id="KW-0812">Transmembrane</keyword>
<dbReference type="PANTHER" id="PTHR32282:SF33">
    <property type="entry name" value="PEPTIDOGLYCAN GLYCOSYLTRANSFERASE"/>
    <property type="match status" value="1"/>
</dbReference>
<dbReference type="GO" id="GO:0008955">
    <property type="term" value="F:peptidoglycan glycosyltransferase activity"/>
    <property type="evidence" value="ECO:0007669"/>
    <property type="project" value="UniProtKB-EC"/>
</dbReference>
<evidence type="ECO:0000256" key="3">
    <source>
        <dbReference type="ARBA" id="ARBA00022645"/>
    </source>
</evidence>